<sequence length="306" mass="33086">MASRAAGDYPEVPEPLPHPGVDTHTHLDICTGARGPIKTGEPDPEVEPGDDEEFPPLSFFHDTAMQAGITRIMQIGCDMRSARWTAELVAGEAAAGRDWMLGGVAIHPNEAPRLAAVGLLEESLTEIESLTAGPRMRVVGETGLDYFRTEGEGVIAQQESFRAHIEIAKRRGLALQIHDRNAHADVLRILAEEGAPDVTVFHCFSGDAAFARECAERGYYMSFAGNITFKNAADLRHAAAVVPAHLLLSETDAPFLTPHPHRGRPGGPYLTAVTLRKLAEVRETPLAELCAQITANAEQAFGTWDL</sequence>
<evidence type="ECO:0000256" key="2">
    <source>
        <dbReference type="SAM" id="MobiDB-lite"/>
    </source>
</evidence>
<dbReference type="PANTHER" id="PTHR46124:SF2">
    <property type="entry name" value="D-AMINOACYL-TRNA DEACYLASE"/>
    <property type="match status" value="1"/>
</dbReference>
<proteinExistence type="predicted"/>
<dbReference type="CDD" id="cd01310">
    <property type="entry name" value="TatD_DNAse"/>
    <property type="match status" value="1"/>
</dbReference>
<dbReference type="Proteomes" id="UP001500642">
    <property type="component" value="Unassembled WGS sequence"/>
</dbReference>
<dbReference type="InterPro" id="IPR001130">
    <property type="entry name" value="TatD-like"/>
</dbReference>
<keyword evidence="4" id="KW-1185">Reference proteome</keyword>
<evidence type="ECO:0000256" key="1">
    <source>
        <dbReference type="ARBA" id="ARBA00022801"/>
    </source>
</evidence>
<dbReference type="PIRSF" id="PIRSF005902">
    <property type="entry name" value="DNase_TatD"/>
    <property type="match status" value="1"/>
</dbReference>
<keyword evidence="1 3" id="KW-0378">Hydrolase</keyword>
<dbReference type="InterPro" id="IPR018228">
    <property type="entry name" value="DNase_TatD-rel_CS"/>
</dbReference>
<dbReference type="PANTHER" id="PTHR46124">
    <property type="entry name" value="D-AMINOACYL-TRNA DEACYLASE"/>
    <property type="match status" value="1"/>
</dbReference>
<dbReference type="RefSeq" id="WP_345031826.1">
    <property type="nucleotide sequence ID" value="NZ_BAABGL010000015.1"/>
</dbReference>
<feature type="region of interest" description="Disordered" evidence="2">
    <location>
        <begin position="1"/>
        <end position="51"/>
    </location>
</feature>
<protein>
    <submittedName>
        <fullName evidence="3">TatD family hydrolase</fullName>
    </submittedName>
</protein>
<dbReference type="InterPro" id="IPR032466">
    <property type="entry name" value="Metal_Hydrolase"/>
</dbReference>
<organism evidence="3 4">
    <name type="scientific">Brevibacterium pityocampae</name>
    <dbReference type="NCBI Taxonomy" id="506594"/>
    <lineage>
        <taxon>Bacteria</taxon>
        <taxon>Bacillati</taxon>
        <taxon>Actinomycetota</taxon>
        <taxon>Actinomycetes</taxon>
        <taxon>Micrococcales</taxon>
        <taxon>Brevibacteriaceae</taxon>
        <taxon>Brevibacterium</taxon>
    </lineage>
</organism>
<dbReference type="Gene3D" id="3.20.20.140">
    <property type="entry name" value="Metal-dependent hydrolases"/>
    <property type="match status" value="1"/>
</dbReference>
<feature type="compositionally biased region" description="Acidic residues" evidence="2">
    <location>
        <begin position="42"/>
        <end position="51"/>
    </location>
</feature>
<dbReference type="GO" id="GO:0016787">
    <property type="term" value="F:hydrolase activity"/>
    <property type="evidence" value="ECO:0007669"/>
    <property type="project" value="UniProtKB-KW"/>
</dbReference>
<dbReference type="EMBL" id="BAABGL010000015">
    <property type="protein sequence ID" value="GAA4392138.1"/>
    <property type="molecule type" value="Genomic_DNA"/>
</dbReference>
<dbReference type="SUPFAM" id="SSF51556">
    <property type="entry name" value="Metallo-dependent hydrolases"/>
    <property type="match status" value="1"/>
</dbReference>
<gene>
    <name evidence="3" type="ORF">GCM10023167_20060</name>
</gene>
<comment type="caution">
    <text evidence="3">The sequence shown here is derived from an EMBL/GenBank/DDBJ whole genome shotgun (WGS) entry which is preliminary data.</text>
</comment>
<evidence type="ECO:0000313" key="4">
    <source>
        <dbReference type="Proteomes" id="UP001500642"/>
    </source>
</evidence>
<reference evidence="4" key="1">
    <citation type="journal article" date="2019" name="Int. J. Syst. Evol. Microbiol.">
        <title>The Global Catalogue of Microorganisms (GCM) 10K type strain sequencing project: providing services to taxonomists for standard genome sequencing and annotation.</title>
        <authorList>
            <consortium name="The Broad Institute Genomics Platform"/>
            <consortium name="The Broad Institute Genome Sequencing Center for Infectious Disease"/>
            <person name="Wu L."/>
            <person name="Ma J."/>
        </authorList>
    </citation>
    <scope>NUCLEOTIDE SEQUENCE [LARGE SCALE GENOMIC DNA]</scope>
    <source>
        <strain evidence="4">JCM 17808</strain>
    </source>
</reference>
<evidence type="ECO:0000313" key="3">
    <source>
        <dbReference type="EMBL" id="GAA4392138.1"/>
    </source>
</evidence>
<dbReference type="PROSITE" id="PS01091">
    <property type="entry name" value="TATD_3"/>
    <property type="match status" value="1"/>
</dbReference>
<accession>A0ABP8JKC0</accession>
<name>A0ABP8JKC0_9MICO</name>
<dbReference type="Pfam" id="PF01026">
    <property type="entry name" value="TatD_DNase"/>
    <property type="match status" value="1"/>
</dbReference>